<dbReference type="Pfam" id="PF00067">
    <property type="entry name" value="p450"/>
    <property type="match status" value="1"/>
</dbReference>
<dbReference type="InterPro" id="IPR050364">
    <property type="entry name" value="Cytochrome_P450_fung"/>
</dbReference>
<evidence type="ECO:0000256" key="9">
    <source>
        <dbReference type="RuleBase" id="RU000461"/>
    </source>
</evidence>
<dbReference type="PRINTS" id="PR00385">
    <property type="entry name" value="P450"/>
</dbReference>
<dbReference type="Gene3D" id="1.10.630.10">
    <property type="entry name" value="Cytochrome P450"/>
    <property type="match status" value="1"/>
</dbReference>
<keyword evidence="5 9" id="KW-0479">Metal-binding</keyword>
<sequence length="468" mass="53456">MPQSLIGETFYEWSKTYGDVFHLKVLNRNIVVLNSMESAHELLEKRSQNYSCRPPFPVVDTMGLGRMLGFLQYGKQFSKIRKTFQQHFSRQESFTYMPIQLEEARLLVKHLIDDPADKVVPNLLRFTTTIITSATYGHRITTDDDQFLKIGSALEAVILHAGAVGSTPVDFFPWLRHLPKWFPGTYHYTHAIRSRPRIEAVYDFPYKFVSEKLAQGNAPPSFVASQLQELDPKSVSYEQDVDDIKTSGATAYMAGVDTSYASLMTFLLCMVRNPEKQRKAQEEIDRVVGTDRLPEYSDRESLPYVEAVYQETLRWYPALHFAIPHRSLQDDVYKGMFIPKGTVVMPNARGMSLDENVYKNPHEFRPERFLPKSLGGDEEPYFTAAWGYGRRVCPGRFLADVSIFLAVSTIFATLDIRKAKDENGVEIEPEMKLKVVFAQQFAPFKLEITARNDSARRLVQQATVGIGM</sequence>
<evidence type="ECO:0000256" key="8">
    <source>
        <dbReference type="ARBA" id="ARBA00023033"/>
    </source>
</evidence>
<reference evidence="10 11" key="1">
    <citation type="submission" date="2024-02" db="EMBL/GenBank/DDBJ databases">
        <title>A draft genome for the cacao thread blight pathogen Marasmius crinis-equi.</title>
        <authorList>
            <person name="Cohen S.P."/>
            <person name="Baruah I.K."/>
            <person name="Amoako-Attah I."/>
            <person name="Bukari Y."/>
            <person name="Meinhardt L.W."/>
            <person name="Bailey B.A."/>
        </authorList>
    </citation>
    <scope>NUCLEOTIDE SEQUENCE [LARGE SCALE GENOMIC DNA]</scope>
    <source>
        <strain evidence="10 11">GH-76</strain>
    </source>
</reference>
<evidence type="ECO:0000256" key="6">
    <source>
        <dbReference type="ARBA" id="ARBA00023002"/>
    </source>
</evidence>
<comment type="caution">
    <text evidence="10">The sequence shown here is derived from an EMBL/GenBank/DDBJ whole genome shotgun (WGS) entry which is preliminary data.</text>
</comment>
<keyword evidence="7 9" id="KW-0408">Iron</keyword>
<gene>
    <name evidence="10" type="ORF">V5O48_010008</name>
</gene>
<dbReference type="PRINTS" id="PR00463">
    <property type="entry name" value="EP450I"/>
</dbReference>
<dbReference type="InterPro" id="IPR001128">
    <property type="entry name" value="Cyt_P450"/>
</dbReference>
<comment type="similarity">
    <text evidence="3 9">Belongs to the cytochrome P450 family.</text>
</comment>
<comment type="cofactor">
    <cofactor evidence="1">
        <name>heme</name>
        <dbReference type="ChEBI" id="CHEBI:30413"/>
    </cofactor>
</comment>
<name>A0ABR3F9H8_9AGAR</name>
<dbReference type="InterPro" id="IPR017972">
    <property type="entry name" value="Cyt_P450_CS"/>
</dbReference>
<dbReference type="PANTHER" id="PTHR46300">
    <property type="entry name" value="P450, PUTATIVE (EUROFUNG)-RELATED-RELATED"/>
    <property type="match status" value="1"/>
</dbReference>
<dbReference type="EMBL" id="JBAHYK010000692">
    <property type="protein sequence ID" value="KAL0571956.1"/>
    <property type="molecule type" value="Genomic_DNA"/>
</dbReference>
<comment type="pathway">
    <text evidence="2">Secondary metabolite biosynthesis.</text>
</comment>
<keyword evidence="6 9" id="KW-0560">Oxidoreductase</keyword>
<dbReference type="InterPro" id="IPR036396">
    <property type="entry name" value="Cyt_P450_sf"/>
</dbReference>
<evidence type="ECO:0000256" key="1">
    <source>
        <dbReference type="ARBA" id="ARBA00001971"/>
    </source>
</evidence>
<organism evidence="10 11">
    <name type="scientific">Marasmius crinis-equi</name>
    <dbReference type="NCBI Taxonomy" id="585013"/>
    <lineage>
        <taxon>Eukaryota</taxon>
        <taxon>Fungi</taxon>
        <taxon>Dikarya</taxon>
        <taxon>Basidiomycota</taxon>
        <taxon>Agaricomycotina</taxon>
        <taxon>Agaricomycetes</taxon>
        <taxon>Agaricomycetidae</taxon>
        <taxon>Agaricales</taxon>
        <taxon>Marasmiineae</taxon>
        <taxon>Marasmiaceae</taxon>
        <taxon>Marasmius</taxon>
    </lineage>
</organism>
<accession>A0ABR3F9H8</accession>
<dbReference type="CDD" id="cd11065">
    <property type="entry name" value="CYP64-like"/>
    <property type="match status" value="1"/>
</dbReference>
<dbReference type="PROSITE" id="PS00086">
    <property type="entry name" value="CYTOCHROME_P450"/>
    <property type="match status" value="1"/>
</dbReference>
<evidence type="ECO:0000256" key="3">
    <source>
        <dbReference type="ARBA" id="ARBA00010617"/>
    </source>
</evidence>
<keyword evidence="11" id="KW-1185">Reference proteome</keyword>
<protein>
    <recommendedName>
        <fullName evidence="12">Cytochrome P450</fullName>
    </recommendedName>
</protein>
<evidence type="ECO:0000256" key="7">
    <source>
        <dbReference type="ARBA" id="ARBA00023004"/>
    </source>
</evidence>
<dbReference type="PANTHER" id="PTHR46300:SF5">
    <property type="entry name" value="CYTOCHROME P450"/>
    <property type="match status" value="1"/>
</dbReference>
<dbReference type="InterPro" id="IPR002401">
    <property type="entry name" value="Cyt_P450_E_grp-I"/>
</dbReference>
<dbReference type="Proteomes" id="UP001465976">
    <property type="component" value="Unassembled WGS sequence"/>
</dbReference>
<evidence type="ECO:0000256" key="4">
    <source>
        <dbReference type="ARBA" id="ARBA00022617"/>
    </source>
</evidence>
<evidence type="ECO:0000256" key="2">
    <source>
        <dbReference type="ARBA" id="ARBA00005179"/>
    </source>
</evidence>
<keyword evidence="8 9" id="KW-0503">Monooxygenase</keyword>
<evidence type="ECO:0000256" key="5">
    <source>
        <dbReference type="ARBA" id="ARBA00022723"/>
    </source>
</evidence>
<dbReference type="SUPFAM" id="SSF48264">
    <property type="entry name" value="Cytochrome P450"/>
    <property type="match status" value="1"/>
</dbReference>
<evidence type="ECO:0000313" key="11">
    <source>
        <dbReference type="Proteomes" id="UP001465976"/>
    </source>
</evidence>
<evidence type="ECO:0000313" key="10">
    <source>
        <dbReference type="EMBL" id="KAL0571956.1"/>
    </source>
</evidence>
<evidence type="ECO:0008006" key="12">
    <source>
        <dbReference type="Google" id="ProtNLM"/>
    </source>
</evidence>
<keyword evidence="4 9" id="KW-0349">Heme</keyword>
<proteinExistence type="inferred from homology"/>